<reference evidence="7" key="2">
    <citation type="journal article" date="2021" name="PeerJ">
        <title>Extensive microbial diversity within the chicken gut microbiome revealed by metagenomics and culture.</title>
        <authorList>
            <person name="Gilroy R."/>
            <person name="Ravi A."/>
            <person name="Getino M."/>
            <person name="Pursley I."/>
            <person name="Horton D.L."/>
            <person name="Alikhan N.F."/>
            <person name="Baker D."/>
            <person name="Gharbi K."/>
            <person name="Hall N."/>
            <person name="Watson M."/>
            <person name="Adriaenssens E.M."/>
            <person name="Foster-Nyarko E."/>
            <person name="Jarju S."/>
            <person name="Secka A."/>
            <person name="Antonio M."/>
            <person name="Oren A."/>
            <person name="Chaudhuri R.R."/>
            <person name="La Ragione R."/>
            <person name="Hildebrand F."/>
            <person name="Pallen M.J."/>
        </authorList>
    </citation>
    <scope>NUCLEOTIDE SEQUENCE</scope>
    <source>
        <strain evidence="7">ChiW17-6978</strain>
    </source>
</reference>
<evidence type="ECO:0000256" key="3">
    <source>
        <dbReference type="ARBA" id="ARBA00022723"/>
    </source>
</evidence>
<evidence type="ECO:0000256" key="2">
    <source>
        <dbReference type="ARBA" id="ARBA00022670"/>
    </source>
</evidence>
<reference evidence="7" key="1">
    <citation type="submission" date="2020-10" db="EMBL/GenBank/DDBJ databases">
        <authorList>
            <person name="Gilroy R."/>
        </authorList>
    </citation>
    <scope>NUCLEOTIDE SEQUENCE</scope>
    <source>
        <strain evidence="7">ChiW17-6978</strain>
    </source>
</reference>
<dbReference type="SUPFAM" id="SSF55031">
    <property type="entry name" value="Bacterial exopeptidase dimerisation domain"/>
    <property type="match status" value="1"/>
</dbReference>
<dbReference type="EMBL" id="DVLF01000182">
    <property type="protein sequence ID" value="HIT50539.1"/>
    <property type="molecule type" value="Genomic_DNA"/>
</dbReference>
<evidence type="ECO:0000259" key="6">
    <source>
        <dbReference type="Pfam" id="PF07687"/>
    </source>
</evidence>
<dbReference type="GO" id="GO:0046872">
    <property type="term" value="F:metal ion binding"/>
    <property type="evidence" value="ECO:0007669"/>
    <property type="project" value="UniProtKB-KW"/>
</dbReference>
<dbReference type="Proteomes" id="UP000886758">
    <property type="component" value="Unassembled WGS sequence"/>
</dbReference>
<dbReference type="GO" id="GO:0006508">
    <property type="term" value="P:proteolysis"/>
    <property type="evidence" value="ECO:0007669"/>
    <property type="project" value="UniProtKB-KW"/>
</dbReference>
<dbReference type="GO" id="GO:0008233">
    <property type="term" value="F:peptidase activity"/>
    <property type="evidence" value="ECO:0007669"/>
    <property type="project" value="UniProtKB-KW"/>
</dbReference>
<feature type="domain" description="Peptidase M20 dimerisation" evidence="6">
    <location>
        <begin position="210"/>
        <end position="353"/>
    </location>
</feature>
<comment type="caution">
    <text evidence="7">The sequence shown here is derived from an EMBL/GenBank/DDBJ whole genome shotgun (WGS) entry which is preliminary data.</text>
</comment>
<protein>
    <submittedName>
        <fullName evidence="7">M20/M25/M40 family metallo-hydrolase</fullName>
    </submittedName>
</protein>
<sequence length="455" mass="51071">MILKKPNVYQDFNQEKAIGDLSKAIQYKTISYQDVSLYDFEAFEGLHQFLEDAFPHFHRLAQKTVVNRGSLLYHLKGNDPTLKPVLFMAHLDVVSIVEGTEKDWVHDPFSGFVDDTYVWGRGALDTKCMVIGELSAIEYLLSHGFKPKRDIYFCYGHDEETQGIAGQWAISRILKRKNIALEYVLDEGCGFVSAKQYGADMTINPVGVFEKGYLDVKITAHSTGGHSSNPGKGTSLAMVCKAIAAIESHPFDAYLPEPLKQTFLILKDYITEEPLKTYVSDLNRYEKELIKYCYQDEKLNPFVHTTIATTMLSGASKSANVLPQTVTATVNLRTSEKDSIPSIIKRFSSLTENVEITYEGGLEPSLCSDVTTPAFQWIQKTVSDFVEGALVVPVLLCGGTDARYYDDLTTSSFRFCPFVYDEKLSATVHATNERMEKEGFIYGIKMLIDLIEQSC</sequence>
<dbReference type="InterPro" id="IPR011650">
    <property type="entry name" value="Peptidase_M20_dimer"/>
</dbReference>
<accession>A0A9D1KKN8</accession>
<dbReference type="Pfam" id="PF07687">
    <property type="entry name" value="M20_dimer"/>
    <property type="match status" value="1"/>
</dbReference>
<evidence type="ECO:0000313" key="7">
    <source>
        <dbReference type="EMBL" id="HIT50539.1"/>
    </source>
</evidence>
<dbReference type="Gene3D" id="3.30.70.360">
    <property type="match status" value="1"/>
</dbReference>
<dbReference type="Pfam" id="PF01546">
    <property type="entry name" value="Peptidase_M20"/>
    <property type="match status" value="1"/>
</dbReference>
<evidence type="ECO:0000313" key="8">
    <source>
        <dbReference type="Proteomes" id="UP000886758"/>
    </source>
</evidence>
<dbReference type="InterPro" id="IPR036264">
    <property type="entry name" value="Bact_exopeptidase_dim_dom"/>
</dbReference>
<comment type="similarity">
    <text evidence="1">Belongs to the peptidase M20A family.</text>
</comment>
<dbReference type="PANTHER" id="PTHR45962:SF1">
    <property type="entry name" value="N-FATTY-ACYL-AMINO ACID SYNTHASE_HYDROLASE PM20D1"/>
    <property type="match status" value="1"/>
</dbReference>
<keyword evidence="4" id="KW-0378">Hydrolase</keyword>
<keyword evidence="2" id="KW-0645">Protease</keyword>
<name>A0A9D1KKN8_9MOLU</name>
<evidence type="ECO:0000256" key="4">
    <source>
        <dbReference type="ARBA" id="ARBA00022801"/>
    </source>
</evidence>
<evidence type="ECO:0000256" key="5">
    <source>
        <dbReference type="ARBA" id="ARBA00022833"/>
    </source>
</evidence>
<organism evidence="7 8">
    <name type="scientific">Candidatus Pelethenecus faecipullorum</name>
    <dbReference type="NCBI Taxonomy" id="2840900"/>
    <lineage>
        <taxon>Bacteria</taxon>
        <taxon>Bacillati</taxon>
        <taxon>Mycoplasmatota</taxon>
        <taxon>Mollicutes</taxon>
        <taxon>Candidatus Pelethenecus</taxon>
    </lineage>
</organism>
<dbReference type="AlphaFoldDB" id="A0A9D1KKN8"/>
<dbReference type="Gene3D" id="1.10.150.900">
    <property type="match status" value="1"/>
</dbReference>
<gene>
    <name evidence="7" type="ORF">IAD46_05870</name>
</gene>
<dbReference type="InterPro" id="IPR002933">
    <property type="entry name" value="Peptidase_M20"/>
</dbReference>
<evidence type="ECO:0000256" key="1">
    <source>
        <dbReference type="ARBA" id="ARBA00006247"/>
    </source>
</evidence>
<dbReference type="InterPro" id="IPR001261">
    <property type="entry name" value="ArgE/DapE_CS"/>
</dbReference>
<dbReference type="PROSITE" id="PS00758">
    <property type="entry name" value="ARGE_DAPE_CPG2_1"/>
    <property type="match status" value="1"/>
</dbReference>
<dbReference type="SUPFAM" id="SSF53187">
    <property type="entry name" value="Zn-dependent exopeptidases"/>
    <property type="match status" value="1"/>
</dbReference>
<dbReference type="InterPro" id="IPR047177">
    <property type="entry name" value="Pept_M20A"/>
</dbReference>
<keyword evidence="3" id="KW-0479">Metal-binding</keyword>
<dbReference type="Gene3D" id="3.40.630.10">
    <property type="entry name" value="Zn peptidases"/>
    <property type="match status" value="1"/>
</dbReference>
<proteinExistence type="inferred from homology"/>
<dbReference type="PANTHER" id="PTHR45962">
    <property type="entry name" value="N-FATTY-ACYL-AMINO ACID SYNTHASE/HYDROLASE PM20D1"/>
    <property type="match status" value="1"/>
</dbReference>
<keyword evidence="5" id="KW-0862">Zinc</keyword>